<comment type="subcellular location">
    <subcellularLocation>
        <location evidence="1">Periplasm</location>
    </subcellularLocation>
</comment>
<sequence>MFEGLARWRSVCAAVILGLAGTNAPALAQAPAPKPLDPPQAVRVAYVPIMKFATAFVAESRGLFKKYGLNVQLDSVKSGTEAIAFLDKGSVDVGGIAIVASLWSAWNRGLDIRVIAPGALDPMTDGPTKLIVRTDLMESGAIKSVADLKGKRIAAAGGPGSGGEYFVTKALESARLSLRDVQLLNIGNGDMPAAMEAKSVDAVLTSSPYSDQIFKAGTGKLLAQDFTPGLMTVVFVGSGKFLKERPEAAERFVLAMTEAARLMQGPDFLAQPNMDGYLKYTASTPEAVRNGGALIYDPNMAIPTAGLADIERVHRENGRTEYDKPLDMAKVVDERFVAKAIAVLGKAAPAK</sequence>
<evidence type="ECO:0000256" key="2">
    <source>
        <dbReference type="ARBA" id="ARBA00010742"/>
    </source>
</evidence>
<name>A0ABW0F0N6_9HYPH</name>
<comment type="caution">
    <text evidence="5">The sequence shown here is derived from an EMBL/GenBank/DDBJ whole genome shotgun (WGS) entry which is preliminary data.</text>
</comment>
<organism evidence="5 6">
    <name type="scientific">Bosea minatitlanensis</name>
    <dbReference type="NCBI Taxonomy" id="128782"/>
    <lineage>
        <taxon>Bacteria</taxon>
        <taxon>Pseudomonadati</taxon>
        <taxon>Pseudomonadota</taxon>
        <taxon>Alphaproteobacteria</taxon>
        <taxon>Hyphomicrobiales</taxon>
        <taxon>Boseaceae</taxon>
        <taxon>Bosea</taxon>
    </lineage>
</organism>
<reference evidence="6" key="1">
    <citation type="journal article" date="2019" name="Int. J. Syst. Evol. Microbiol.">
        <title>The Global Catalogue of Microorganisms (GCM) 10K type strain sequencing project: providing services to taxonomists for standard genome sequencing and annotation.</title>
        <authorList>
            <consortium name="The Broad Institute Genomics Platform"/>
            <consortium name="The Broad Institute Genome Sequencing Center for Infectious Disease"/>
            <person name="Wu L."/>
            <person name="Ma J."/>
        </authorList>
    </citation>
    <scope>NUCLEOTIDE SEQUENCE [LARGE SCALE GENOMIC DNA]</scope>
    <source>
        <strain evidence="6">CGMCC 1.15643</strain>
    </source>
</reference>
<feature type="chain" id="PRO_5046910776" evidence="4">
    <location>
        <begin position="29"/>
        <end position="351"/>
    </location>
</feature>
<dbReference type="SUPFAM" id="SSF53850">
    <property type="entry name" value="Periplasmic binding protein-like II"/>
    <property type="match status" value="1"/>
</dbReference>
<dbReference type="PANTHER" id="PTHR30024:SF47">
    <property type="entry name" value="TAURINE-BINDING PERIPLASMIC PROTEIN"/>
    <property type="match status" value="1"/>
</dbReference>
<dbReference type="PANTHER" id="PTHR30024">
    <property type="entry name" value="ALIPHATIC SULFONATES-BINDING PROTEIN-RELATED"/>
    <property type="match status" value="1"/>
</dbReference>
<dbReference type="Proteomes" id="UP001595976">
    <property type="component" value="Unassembled WGS sequence"/>
</dbReference>
<evidence type="ECO:0000313" key="5">
    <source>
        <dbReference type="EMBL" id="MFC5291380.1"/>
    </source>
</evidence>
<evidence type="ECO:0000313" key="6">
    <source>
        <dbReference type="Proteomes" id="UP001595976"/>
    </source>
</evidence>
<dbReference type="Pfam" id="PF13379">
    <property type="entry name" value="NMT1_2"/>
    <property type="match status" value="1"/>
</dbReference>
<dbReference type="Gene3D" id="3.40.190.10">
    <property type="entry name" value="Periplasmic binding protein-like II"/>
    <property type="match status" value="2"/>
</dbReference>
<evidence type="ECO:0000256" key="3">
    <source>
        <dbReference type="ARBA" id="ARBA00022729"/>
    </source>
</evidence>
<accession>A0ABW0F0N6</accession>
<dbReference type="RefSeq" id="WP_158444879.1">
    <property type="nucleotide sequence ID" value="NZ_JAOAOS010000015.1"/>
</dbReference>
<keyword evidence="6" id="KW-1185">Reference proteome</keyword>
<keyword evidence="3 4" id="KW-0732">Signal</keyword>
<proteinExistence type="inferred from homology"/>
<comment type="similarity">
    <text evidence="2">Belongs to the bacterial solute-binding protein SsuA/TauA family.</text>
</comment>
<protein>
    <submittedName>
        <fullName evidence="5">ABC transporter substrate-binding protein</fullName>
    </submittedName>
</protein>
<evidence type="ECO:0000256" key="1">
    <source>
        <dbReference type="ARBA" id="ARBA00004418"/>
    </source>
</evidence>
<dbReference type="EMBL" id="JBHSLI010000001">
    <property type="protein sequence ID" value="MFC5291380.1"/>
    <property type="molecule type" value="Genomic_DNA"/>
</dbReference>
<feature type="signal peptide" evidence="4">
    <location>
        <begin position="1"/>
        <end position="28"/>
    </location>
</feature>
<gene>
    <name evidence="5" type="ORF">ACFPK2_00065</name>
</gene>
<evidence type="ECO:0000256" key="4">
    <source>
        <dbReference type="SAM" id="SignalP"/>
    </source>
</evidence>